<gene>
    <name evidence="2" type="ORF">QWU01_06505</name>
</gene>
<dbReference type="Proteomes" id="UP001276300">
    <property type="component" value="Unassembled WGS sequence"/>
</dbReference>
<organism evidence="2 3">
    <name type="scientific">Kluyvera cryocrescens</name>
    <name type="common">Kluyvera citrophila</name>
    <dbReference type="NCBI Taxonomy" id="580"/>
    <lineage>
        <taxon>Bacteria</taxon>
        <taxon>Pseudomonadati</taxon>
        <taxon>Pseudomonadota</taxon>
        <taxon>Gammaproteobacteria</taxon>
        <taxon>Enterobacterales</taxon>
        <taxon>Enterobacteriaceae</taxon>
        <taxon>Kluyvera</taxon>
    </lineage>
</organism>
<keyword evidence="1" id="KW-0472">Membrane</keyword>
<keyword evidence="1" id="KW-1133">Transmembrane helix</keyword>
<dbReference type="AlphaFoldDB" id="A0AAW9C3S6"/>
<dbReference type="RefSeq" id="WP_318242352.1">
    <property type="nucleotide sequence ID" value="NZ_JAUEQX010000005.1"/>
</dbReference>
<accession>A0AAW9C3S6</accession>
<evidence type="ECO:0000313" key="2">
    <source>
        <dbReference type="EMBL" id="MDW3776462.1"/>
    </source>
</evidence>
<dbReference type="EMBL" id="JAUEQX010000005">
    <property type="protein sequence ID" value="MDW3776462.1"/>
    <property type="molecule type" value="Genomic_DNA"/>
</dbReference>
<name>A0AAW9C3S6_KLUCR</name>
<proteinExistence type="predicted"/>
<comment type="caution">
    <text evidence="2">The sequence shown here is derived from an EMBL/GenBank/DDBJ whole genome shotgun (WGS) entry which is preliminary data.</text>
</comment>
<protein>
    <submittedName>
        <fullName evidence="2">Uncharacterized protein</fullName>
    </submittedName>
</protein>
<evidence type="ECO:0000313" key="3">
    <source>
        <dbReference type="Proteomes" id="UP001276300"/>
    </source>
</evidence>
<feature type="transmembrane region" description="Helical" evidence="1">
    <location>
        <begin position="82"/>
        <end position="110"/>
    </location>
</feature>
<feature type="transmembrane region" description="Helical" evidence="1">
    <location>
        <begin position="148"/>
        <end position="170"/>
    </location>
</feature>
<evidence type="ECO:0000256" key="1">
    <source>
        <dbReference type="SAM" id="Phobius"/>
    </source>
</evidence>
<keyword evidence="1" id="KW-0812">Transmembrane</keyword>
<feature type="transmembrane region" description="Helical" evidence="1">
    <location>
        <begin position="122"/>
        <end position="142"/>
    </location>
</feature>
<sequence>MQQKLLTGHVDQRLWNGIILKEGESKQFIELPAAVLPHVEPGQSLRLLFRRQQLVRIFNVSTNQLYEADFFANKPLRRKYQILLFLLVSVICGIPAIGALFGLALIGGLIGTTFRRSEAGALQVALVSTVTALLYVGMGGYLLMTGQFLLAFVTCTILVFGAFIFARTIGAKEARILDKMIVGETTGLS</sequence>
<reference evidence="2" key="1">
    <citation type="journal article" date="2023" name="J Glob Antimicrob Resist">
        <title>Emergence of NDM-1 and KPC-3 carbapenemases in Kluyvera cryocrescens: Investigating genetic heterogeneity and acquisition routes of blaNDM-1 in Enterobacterales species in Portugal.</title>
        <authorList>
            <person name="Loiodice M."/>
            <person name="Ribeiro M."/>
            <person name="Peixe L."/>
            <person name="Novais A."/>
        </authorList>
    </citation>
    <scope>NUCLEOTIDE SEQUENCE</scope>
    <source>
        <strain evidence="2">K629</strain>
    </source>
</reference>